<keyword evidence="2" id="KW-1185">Reference proteome</keyword>
<sequence length="217" mass="24136">MLGGHHPNCGLAEFCTRGRSAMNLDAIFRQNPHLERHPGGLNIFRMQHFDRLGPSQGKAMLEPGSCDLEYCWSVGIAMAEEALARFNASPPVPFHELFQRPDTDLLRPLGSKYPSVASGGDRSFGEDETSETTHANIPAYTNPYADLFTAEIVAREAPKSTQPCSAFARVDNTSERRVHKSWALRILFDMYIDLLEARDRLLRVRGFSSASAQALGR</sequence>
<organism evidence="1 2">
    <name type="scientific">Mycena chlorophos</name>
    <name type="common">Agaric fungus</name>
    <name type="synonym">Agaricus chlorophos</name>
    <dbReference type="NCBI Taxonomy" id="658473"/>
    <lineage>
        <taxon>Eukaryota</taxon>
        <taxon>Fungi</taxon>
        <taxon>Dikarya</taxon>
        <taxon>Basidiomycota</taxon>
        <taxon>Agaricomycotina</taxon>
        <taxon>Agaricomycetes</taxon>
        <taxon>Agaricomycetidae</taxon>
        <taxon>Agaricales</taxon>
        <taxon>Marasmiineae</taxon>
        <taxon>Mycenaceae</taxon>
        <taxon>Mycena</taxon>
    </lineage>
</organism>
<protein>
    <submittedName>
        <fullName evidence="1">Uncharacterized protein</fullName>
    </submittedName>
</protein>
<name>A0A8H6VP37_MYCCL</name>
<accession>A0A8H6VP37</accession>
<evidence type="ECO:0000313" key="2">
    <source>
        <dbReference type="Proteomes" id="UP000613580"/>
    </source>
</evidence>
<reference evidence="1" key="1">
    <citation type="submission" date="2020-05" db="EMBL/GenBank/DDBJ databases">
        <title>Mycena genomes resolve the evolution of fungal bioluminescence.</title>
        <authorList>
            <person name="Tsai I.J."/>
        </authorList>
    </citation>
    <scope>NUCLEOTIDE SEQUENCE</scope>
    <source>
        <strain evidence="1">110903Hualien_Pintung</strain>
    </source>
</reference>
<dbReference type="Proteomes" id="UP000613580">
    <property type="component" value="Unassembled WGS sequence"/>
</dbReference>
<gene>
    <name evidence="1" type="ORF">HMN09_01388500</name>
</gene>
<dbReference type="AlphaFoldDB" id="A0A8H6VP37"/>
<comment type="caution">
    <text evidence="1">The sequence shown here is derived from an EMBL/GenBank/DDBJ whole genome shotgun (WGS) entry which is preliminary data.</text>
</comment>
<evidence type="ECO:0000313" key="1">
    <source>
        <dbReference type="EMBL" id="KAF7288464.1"/>
    </source>
</evidence>
<dbReference type="EMBL" id="JACAZE010000034">
    <property type="protein sequence ID" value="KAF7288464.1"/>
    <property type="molecule type" value="Genomic_DNA"/>
</dbReference>
<dbReference type="OrthoDB" id="3204289at2759"/>
<proteinExistence type="predicted"/>